<dbReference type="Proteomes" id="UP000177838">
    <property type="component" value="Unassembled WGS sequence"/>
</dbReference>
<feature type="domain" description="PurE" evidence="8">
    <location>
        <begin position="320"/>
        <end position="444"/>
    </location>
</feature>
<dbReference type="SUPFAM" id="SSF52255">
    <property type="entry name" value="N5-CAIR mutase (phosphoribosylaminoimidazole carboxylase, PurE)"/>
    <property type="match status" value="1"/>
</dbReference>
<keyword evidence="3" id="KW-0436">Ligase</keyword>
<keyword evidence="6" id="KW-0067">ATP-binding</keyword>
<evidence type="ECO:0000313" key="10">
    <source>
        <dbReference type="Proteomes" id="UP000177838"/>
    </source>
</evidence>
<dbReference type="PANTHER" id="PTHR43599:SF3">
    <property type="entry name" value="SI:DKEY-6E2.2"/>
    <property type="match status" value="1"/>
</dbReference>
<dbReference type="Gene3D" id="3.40.50.1970">
    <property type="match status" value="1"/>
</dbReference>
<evidence type="ECO:0000259" key="8">
    <source>
        <dbReference type="SMART" id="SM01001"/>
    </source>
</evidence>
<evidence type="ECO:0000256" key="6">
    <source>
        <dbReference type="ARBA" id="ARBA00022840"/>
    </source>
</evidence>
<reference evidence="9 10" key="1">
    <citation type="journal article" date="2016" name="Nat. Commun.">
        <title>Thousands of microbial genomes shed light on interconnected biogeochemical processes in an aquifer system.</title>
        <authorList>
            <person name="Anantharaman K."/>
            <person name="Brown C.T."/>
            <person name="Hug L.A."/>
            <person name="Sharon I."/>
            <person name="Castelle C.J."/>
            <person name="Probst A.J."/>
            <person name="Thomas B.C."/>
            <person name="Singh A."/>
            <person name="Wilkins M.J."/>
            <person name="Karaoz U."/>
            <person name="Brodie E.L."/>
            <person name="Williams K.H."/>
            <person name="Hubbard S.S."/>
            <person name="Banfield J.F."/>
        </authorList>
    </citation>
    <scope>NUCLEOTIDE SEQUENCE [LARGE SCALE GENOMIC DNA]</scope>
</reference>
<dbReference type="EMBL" id="MHTK01000008">
    <property type="protein sequence ID" value="OHA59245.1"/>
    <property type="molecule type" value="Genomic_DNA"/>
</dbReference>
<dbReference type="InterPro" id="IPR050089">
    <property type="entry name" value="SAICAR_synthetase"/>
</dbReference>
<dbReference type="Pfam" id="PF00731">
    <property type="entry name" value="AIRC"/>
    <property type="match status" value="1"/>
</dbReference>
<dbReference type="GO" id="GO:0005524">
    <property type="term" value="F:ATP binding"/>
    <property type="evidence" value="ECO:0007669"/>
    <property type="project" value="UniProtKB-KW"/>
</dbReference>
<name>A0A1G2QF52_9BACT</name>
<evidence type="ECO:0000256" key="3">
    <source>
        <dbReference type="ARBA" id="ARBA00022598"/>
    </source>
</evidence>
<dbReference type="SMART" id="SM01001">
    <property type="entry name" value="AIRC"/>
    <property type="match status" value="1"/>
</dbReference>
<evidence type="ECO:0000256" key="2">
    <source>
        <dbReference type="ARBA" id="ARBA00012217"/>
    </source>
</evidence>
<comment type="caution">
    <text evidence="9">The sequence shown here is derived from an EMBL/GenBank/DDBJ whole genome shotgun (WGS) entry which is preliminary data.</text>
</comment>
<evidence type="ECO:0000256" key="7">
    <source>
        <dbReference type="ARBA" id="ARBA00048475"/>
    </source>
</evidence>
<dbReference type="Gene3D" id="3.30.200.20">
    <property type="entry name" value="Phosphorylase Kinase, domain 1"/>
    <property type="match status" value="1"/>
</dbReference>
<dbReference type="UniPathway" id="UPA00074">
    <property type="reaction ID" value="UER00131"/>
</dbReference>
<evidence type="ECO:0000256" key="4">
    <source>
        <dbReference type="ARBA" id="ARBA00022741"/>
    </source>
</evidence>
<gene>
    <name evidence="9" type="ORF">A2589_03480</name>
</gene>
<comment type="catalytic activity">
    <reaction evidence="7">
        <text>5-amino-1-(5-phospho-D-ribosyl)imidazole-4-carboxylate + L-aspartate + ATP = (2S)-2-[5-amino-1-(5-phospho-beta-D-ribosyl)imidazole-4-carboxamido]succinate + ADP + phosphate + 2 H(+)</text>
        <dbReference type="Rhea" id="RHEA:22628"/>
        <dbReference type="ChEBI" id="CHEBI:15378"/>
        <dbReference type="ChEBI" id="CHEBI:29991"/>
        <dbReference type="ChEBI" id="CHEBI:30616"/>
        <dbReference type="ChEBI" id="CHEBI:43474"/>
        <dbReference type="ChEBI" id="CHEBI:58443"/>
        <dbReference type="ChEBI" id="CHEBI:77657"/>
        <dbReference type="ChEBI" id="CHEBI:456216"/>
        <dbReference type="EC" id="6.3.2.6"/>
    </reaction>
</comment>
<keyword evidence="4" id="KW-0547">Nucleotide-binding</keyword>
<keyword evidence="5" id="KW-0658">Purine biosynthesis</keyword>
<dbReference type="InterPro" id="IPR028923">
    <property type="entry name" value="SAICAR_synt/ADE2_N"/>
</dbReference>
<dbReference type="PANTHER" id="PTHR43599">
    <property type="entry name" value="MULTIFUNCTIONAL PROTEIN ADE2"/>
    <property type="match status" value="1"/>
</dbReference>
<dbReference type="GO" id="GO:0004639">
    <property type="term" value="F:phosphoribosylaminoimidazolesuccinocarboxamide synthase activity"/>
    <property type="evidence" value="ECO:0007669"/>
    <property type="project" value="UniProtKB-EC"/>
</dbReference>
<evidence type="ECO:0000256" key="5">
    <source>
        <dbReference type="ARBA" id="ARBA00022755"/>
    </source>
</evidence>
<dbReference type="STRING" id="1802439.A2589_03480"/>
<comment type="pathway">
    <text evidence="1">Purine metabolism; IMP biosynthesis via de novo pathway; 5-amino-1-(5-phospho-D-ribosyl)imidazole-4-carboxamide from 5-amino-1-(5-phospho-D-ribosyl)imidazole-4-carboxylate: step 1/2.</text>
</comment>
<proteinExistence type="predicted"/>
<dbReference type="SUPFAM" id="SSF56104">
    <property type="entry name" value="SAICAR synthase-like"/>
    <property type="match status" value="1"/>
</dbReference>
<dbReference type="Gene3D" id="3.30.470.20">
    <property type="entry name" value="ATP-grasp fold, B domain"/>
    <property type="match status" value="1"/>
</dbReference>
<dbReference type="AlphaFoldDB" id="A0A1G2QF52"/>
<dbReference type="InterPro" id="IPR000031">
    <property type="entry name" value="PurE_dom"/>
</dbReference>
<protein>
    <recommendedName>
        <fullName evidence="2">phosphoribosylaminoimidazolesuccinocarboxamide synthase</fullName>
        <ecNumber evidence="2">6.3.2.6</ecNumber>
    </recommendedName>
</protein>
<dbReference type="GO" id="GO:0006189">
    <property type="term" value="P:'de novo' IMP biosynthetic process"/>
    <property type="evidence" value="ECO:0007669"/>
    <property type="project" value="UniProtKB-UniPathway"/>
</dbReference>
<evidence type="ECO:0000313" key="9">
    <source>
        <dbReference type="EMBL" id="OHA59245.1"/>
    </source>
</evidence>
<dbReference type="Pfam" id="PF01259">
    <property type="entry name" value="SAICAR_synt"/>
    <property type="match status" value="2"/>
</dbReference>
<dbReference type="EC" id="6.3.2.6" evidence="2"/>
<accession>A0A1G2QF52</accession>
<organism evidence="9 10">
    <name type="scientific">Candidatus Vogelbacteria bacterium RIFOXYD1_FULL_46_19</name>
    <dbReference type="NCBI Taxonomy" id="1802439"/>
    <lineage>
        <taxon>Bacteria</taxon>
        <taxon>Candidatus Vogeliibacteriota</taxon>
    </lineage>
</organism>
<evidence type="ECO:0000256" key="1">
    <source>
        <dbReference type="ARBA" id="ARBA00004672"/>
    </source>
</evidence>
<sequence length="444" mass="49356">MNVLDESLSLPPIAEGKTKRIFRSTADARKIFVISKDDITAGDGAKHDVISGKARLATQTTCNVFHLLKTCGLPVAFDQAIQLIGPDDSLCYGFEAPACQMLPYEVVIRREAHGSYLKRAPHLPKGHLFPRLVLEFYLKTSGRRWKEHVLVCDDPYMIHDADAHAIRLYNPKEPNLAQSPATSFLKLAEAEVFTQDNEALIIEQMGIIARQTFLILEKAWQLQGGRLVDFKVEFGLNSSGNLLLADVIDNDSWRVVDSAGGYIDKQVYRDGGDLNTVTAKYQQVAELTSQFNIPFQRLTFWRGSEKDDLQPFYEPLGKLPLMPVVTTSRFTCSIHKQPGVAYRQLQQHLQEVPDTVIVAYVGRSNGAGPTLSANATIPVITVPAGYQDFPDDIWSSLRAPSNVPVMTVLDPANATLAALQILAMRNPSIYAALRYEQETRLSDI</sequence>